<feature type="region of interest" description="Disordered" evidence="1">
    <location>
        <begin position="93"/>
        <end position="117"/>
    </location>
</feature>
<feature type="transmembrane region" description="Helical" evidence="2">
    <location>
        <begin position="47"/>
        <end position="65"/>
    </location>
</feature>
<keyword evidence="4" id="KW-1185">Reference proteome</keyword>
<gene>
    <name evidence="3" type="ORF">PO587_27560</name>
</gene>
<feature type="transmembrane region" description="Helical" evidence="2">
    <location>
        <begin position="12"/>
        <end position="35"/>
    </location>
</feature>
<sequence>MVAMASTALLGWLRHHAVIVAALATALLLICDAWFDVSLAFGTPEIWLSAALAVFVELPLAFYLIRRVTGMISLAQGPAKVCRDEQVTDLDTRRTGWPQAQRTAGRRPRCTRSQGGGRLPVIEPPSSFVALAELRVAVVTDDLEGGHESFLAAEVGVIDAQWGALGEQEVGAEVGGARSHRNMHQPSTAPPMSSASMNIVCPTSCLVPGQGAAGSSAGD</sequence>
<dbReference type="EMBL" id="JAQOSK010000011">
    <property type="protein sequence ID" value="MDC2958204.1"/>
    <property type="molecule type" value="Genomic_DNA"/>
</dbReference>
<evidence type="ECO:0000256" key="1">
    <source>
        <dbReference type="SAM" id="MobiDB-lite"/>
    </source>
</evidence>
<proteinExistence type="predicted"/>
<evidence type="ECO:0000313" key="4">
    <source>
        <dbReference type="Proteomes" id="UP001221328"/>
    </source>
</evidence>
<evidence type="ECO:0000313" key="3">
    <source>
        <dbReference type="EMBL" id="MDC2958204.1"/>
    </source>
</evidence>
<name>A0ABT5G070_9ACTN</name>
<dbReference type="Proteomes" id="UP001221328">
    <property type="component" value="Unassembled WGS sequence"/>
</dbReference>
<keyword evidence="2" id="KW-0812">Transmembrane</keyword>
<evidence type="ECO:0000256" key="2">
    <source>
        <dbReference type="SAM" id="Phobius"/>
    </source>
</evidence>
<dbReference type="RefSeq" id="WP_272177098.1">
    <property type="nucleotide sequence ID" value="NZ_JAQOSK010000011.1"/>
</dbReference>
<keyword evidence="2" id="KW-0472">Membrane</keyword>
<protein>
    <submittedName>
        <fullName evidence="3">Uncharacterized protein</fullName>
    </submittedName>
</protein>
<keyword evidence="2" id="KW-1133">Transmembrane helix</keyword>
<accession>A0ABT5G070</accession>
<reference evidence="3 4" key="1">
    <citation type="journal article" date="2015" name="Int. J. Syst. Evol. Microbiol.">
        <title>Streptomyces gilvifuscus sp. nov., an actinomycete that produces antibacterial compounds isolated from soil.</title>
        <authorList>
            <person name="Nguyen T.M."/>
            <person name="Kim J."/>
        </authorList>
    </citation>
    <scope>NUCLEOTIDE SEQUENCE [LARGE SCALE GENOMIC DNA]</scope>
    <source>
        <strain evidence="3 4">T113</strain>
    </source>
</reference>
<comment type="caution">
    <text evidence="3">The sequence shown here is derived from an EMBL/GenBank/DDBJ whole genome shotgun (WGS) entry which is preliminary data.</text>
</comment>
<organism evidence="3 4">
    <name type="scientific">Streptomyces gilvifuscus</name>
    <dbReference type="NCBI Taxonomy" id="1550617"/>
    <lineage>
        <taxon>Bacteria</taxon>
        <taxon>Bacillati</taxon>
        <taxon>Actinomycetota</taxon>
        <taxon>Actinomycetes</taxon>
        <taxon>Kitasatosporales</taxon>
        <taxon>Streptomycetaceae</taxon>
        <taxon>Streptomyces</taxon>
    </lineage>
</organism>